<organism evidence="2 3">
    <name type="scientific">Liparis tanakae</name>
    <name type="common">Tanaka's snailfish</name>
    <dbReference type="NCBI Taxonomy" id="230148"/>
    <lineage>
        <taxon>Eukaryota</taxon>
        <taxon>Metazoa</taxon>
        <taxon>Chordata</taxon>
        <taxon>Craniata</taxon>
        <taxon>Vertebrata</taxon>
        <taxon>Euteleostomi</taxon>
        <taxon>Actinopterygii</taxon>
        <taxon>Neopterygii</taxon>
        <taxon>Teleostei</taxon>
        <taxon>Neoteleostei</taxon>
        <taxon>Acanthomorphata</taxon>
        <taxon>Eupercaria</taxon>
        <taxon>Perciformes</taxon>
        <taxon>Cottioidei</taxon>
        <taxon>Cottales</taxon>
        <taxon>Liparidae</taxon>
        <taxon>Liparis</taxon>
    </lineage>
</organism>
<gene>
    <name evidence="2" type="ORF">EYF80_064429</name>
</gene>
<accession>A0A4Z2EB06</accession>
<evidence type="ECO:0000256" key="1">
    <source>
        <dbReference type="SAM" id="MobiDB-lite"/>
    </source>
</evidence>
<feature type="region of interest" description="Disordered" evidence="1">
    <location>
        <begin position="21"/>
        <end position="84"/>
    </location>
</feature>
<dbReference type="Proteomes" id="UP000314294">
    <property type="component" value="Unassembled WGS sequence"/>
</dbReference>
<name>A0A4Z2EB06_9TELE</name>
<evidence type="ECO:0000313" key="3">
    <source>
        <dbReference type="Proteomes" id="UP000314294"/>
    </source>
</evidence>
<dbReference type="AlphaFoldDB" id="A0A4Z2EB06"/>
<sequence>MWSSTDSMETWKLGSRMLPRTLSSLSSASEERTIRDAPSMQLTGCITKGSATRAETSSCSEKPSLQLPLREPPAALRPPAGAHC</sequence>
<feature type="compositionally biased region" description="Low complexity" evidence="1">
    <location>
        <begin position="67"/>
        <end position="84"/>
    </location>
</feature>
<feature type="compositionally biased region" description="Polar residues" evidence="1">
    <location>
        <begin position="40"/>
        <end position="63"/>
    </location>
</feature>
<dbReference type="EMBL" id="SRLO01012525">
    <property type="protein sequence ID" value="TNN25442.1"/>
    <property type="molecule type" value="Genomic_DNA"/>
</dbReference>
<protein>
    <submittedName>
        <fullName evidence="2">Uncharacterized protein</fullName>
    </submittedName>
</protein>
<comment type="caution">
    <text evidence="2">The sequence shown here is derived from an EMBL/GenBank/DDBJ whole genome shotgun (WGS) entry which is preliminary data.</text>
</comment>
<evidence type="ECO:0000313" key="2">
    <source>
        <dbReference type="EMBL" id="TNN25442.1"/>
    </source>
</evidence>
<keyword evidence="3" id="KW-1185">Reference proteome</keyword>
<reference evidence="2 3" key="1">
    <citation type="submission" date="2019-03" db="EMBL/GenBank/DDBJ databases">
        <title>First draft genome of Liparis tanakae, snailfish: a comprehensive survey of snailfish specific genes.</title>
        <authorList>
            <person name="Kim W."/>
            <person name="Song I."/>
            <person name="Jeong J.-H."/>
            <person name="Kim D."/>
            <person name="Kim S."/>
            <person name="Ryu S."/>
            <person name="Song J.Y."/>
            <person name="Lee S.K."/>
        </authorList>
    </citation>
    <scope>NUCLEOTIDE SEQUENCE [LARGE SCALE GENOMIC DNA]</scope>
    <source>
        <tissue evidence="2">Muscle</tissue>
    </source>
</reference>
<proteinExistence type="predicted"/>